<dbReference type="EMBL" id="JAYESG010000001">
    <property type="protein sequence ID" value="MEA3516295.1"/>
    <property type="molecule type" value="Genomic_DNA"/>
</dbReference>
<accession>A0ACC6MSE5</accession>
<protein>
    <submittedName>
        <fullName evidence="1">Uncharacterized protein</fullName>
    </submittedName>
</protein>
<name>A0ACC6MSE5_9HYPH</name>
<dbReference type="Proteomes" id="UP001304050">
    <property type="component" value="Unassembled WGS sequence"/>
</dbReference>
<sequence>MPTYYFHIKHAARVIIDPEGGGHEDLEAAKQEAQESLRELVAQAVLSNRPDIPLAIVVCNVDGEVLASVATDSAIPQIARQVEPSSESPKDGT</sequence>
<evidence type="ECO:0000313" key="1">
    <source>
        <dbReference type="EMBL" id="MEA3516295.1"/>
    </source>
</evidence>
<reference evidence="1" key="1">
    <citation type="submission" date="2023-12" db="EMBL/GenBank/DDBJ databases">
        <title>Diversity of Rhizobium in root nodule of phaseolus vulgaris.</title>
        <authorList>
            <person name="Wang H."/>
        </authorList>
    </citation>
    <scope>NUCLEOTIDE SEQUENCE</scope>
    <source>
        <strain evidence="1">MJ31</strain>
    </source>
</reference>
<comment type="caution">
    <text evidence="1">The sequence shown here is derived from an EMBL/GenBank/DDBJ whole genome shotgun (WGS) entry which is preliminary data.</text>
</comment>
<proteinExistence type="predicted"/>
<organism evidence="1 2">
    <name type="scientific">Rhizobium mulingense</name>
    <dbReference type="NCBI Taxonomy" id="3031128"/>
    <lineage>
        <taxon>Bacteria</taxon>
        <taxon>Pseudomonadati</taxon>
        <taxon>Pseudomonadota</taxon>
        <taxon>Alphaproteobacteria</taxon>
        <taxon>Hyphomicrobiales</taxon>
        <taxon>Rhizobiaceae</taxon>
        <taxon>Rhizobium/Agrobacterium group</taxon>
        <taxon>Rhizobium</taxon>
    </lineage>
</organism>
<keyword evidence="2" id="KW-1185">Reference proteome</keyword>
<gene>
    <name evidence="1" type="ORF">U8465_03895</name>
</gene>
<evidence type="ECO:0000313" key="2">
    <source>
        <dbReference type="Proteomes" id="UP001304050"/>
    </source>
</evidence>